<comment type="caution">
    <text evidence="1">The sequence shown here is derived from an EMBL/GenBank/DDBJ whole genome shotgun (WGS) entry which is preliminary data.</text>
</comment>
<accession>A0ACB7THQ3</accession>
<protein>
    <submittedName>
        <fullName evidence="1">Uncharacterized protein</fullName>
    </submittedName>
</protein>
<evidence type="ECO:0000313" key="1">
    <source>
        <dbReference type="EMBL" id="KAH6946603.1"/>
    </source>
</evidence>
<dbReference type="EMBL" id="CM023481">
    <property type="protein sequence ID" value="KAH6946603.1"/>
    <property type="molecule type" value="Genomic_DNA"/>
</dbReference>
<evidence type="ECO:0000313" key="2">
    <source>
        <dbReference type="Proteomes" id="UP000821845"/>
    </source>
</evidence>
<proteinExistence type="predicted"/>
<keyword evidence="2" id="KW-1185">Reference proteome</keyword>
<sequence length="205" mass="23422">MLFIVYAFIGALLLVVASLLAAHAARYKTWKYVKSMPGPDKTIPMRTVLQLHLKAWAMKDVLPLTVVYMESRFALTLKYQKEGFFVFYLGTRPCVTVYKAQHVETFLTNRNTQAKSFLYELLHPWLGTGLLTSAGTKWKSRRRMLTPAFHFKILEDFVAPMNKMARRTAARISDRAKEPWIDVVPVSATCALDVLLGMDSLMEEL</sequence>
<name>A0ACB7THQ3_HYAAI</name>
<reference evidence="1" key="1">
    <citation type="submission" date="2020-05" db="EMBL/GenBank/DDBJ databases">
        <title>Large-scale comparative analyses of tick genomes elucidate their genetic diversity and vector capacities.</title>
        <authorList>
            <person name="Jia N."/>
            <person name="Wang J."/>
            <person name="Shi W."/>
            <person name="Du L."/>
            <person name="Sun Y."/>
            <person name="Zhan W."/>
            <person name="Jiang J."/>
            <person name="Wang Q."/>
            <person name="Zhang B."/>
            <person name="Ji P."/>
            <person name="Sakyi L.B."/>
            <person name="Cui X."/>
            <person name="Yuan T."/>
            <person name="Jiang B."/>
            <person name="Yang W."/>
            <person name="Lam T.T.-Y."/>
            <person name="Chang Q."/>
            <person name="Ding S."/>
            <person name="Wang X."/>
            <person name="Zhu J."/>
            <person name="Ruan X."/>
            <person name="Zhao L."/>
            <person name="Wei J."/>
            <person name="Que T."/>
            <person name="Du C."/>
            <person name="Cheng J."/>
            <person name="Dai P."/>
            <person name="Han X."/>
            <person name="Huang E."/>
            <person name="Gao Y."/>
            <person name="Liu J."/>
            <person name="Shao H."/>
            <person name="Ye R."/>
            <person name="Li L."/>
            <person name="Wei W."/>
            <person name="Wang X."/>
            <person name="Wang C."/>
            <person name="Yang T."/>
            <person name="Huo Q."/>
            <person name="Li W."/>
            <person name="Guo W."/>
            <person name="Chen H."/>
            <person name="Zhou L."/>
            <person name="Ni X."/>
            <person name="Tian J."/>
            <person name="Zhou Y."/>
            <person name="Sheng Y."/>
            <person name="Liu T."/>
            <person name="Pan Y."/>
            <person name="Xia L."/>
            <person name="Li J."/>
            <person name="Zhao F."/>
            <person name="Cao W."/>
        </authorList>
    </citation>
    <scope>NUCLEOTIDE SEQUENCE</scope>
    <source>
        <strain evidence="1">Hyas-2018</strain>
    </source>
</reference>
<dbReference type="Proteomes" id="UP000821845">
    <property type="component" value="Chromosome 1"/>
</dbReference>
<organism evidence="1 2">
    <name type="scientific">Hyalomma asiaticum</name>
    <name type="common">Tick</name>
    <dbReference type="NCBI Taxonomy" id="266040"/>
    <lineage>
        <taxon>Eukaryota</taxon>
        <taxon>Metazoa</taxon>
        <taxon>Ecdysozoa</taxon>
        <taxon>Arthropoda</taxon>
        <taxon>Chelicerata</taxon>
        <taxon>Arachnida</taxon>
        <taxon>Acari</taxon>
        <taxon>Parasitiformes</taxon>
        <taxon>Ixodida</taxon>
        <taxon>Ixodoidea</taxon>
        <taxon>Ixodidae</taxon>
        <taxon>Hyalomminae</taxon>
        <taxon>Hyalomma</taxon>
    </lineage>
</organism>
<gene>
    <name evidence="1" type="ORF">HPB50_014161</name>
</gene>